<evidence type="ECO:0000256" key="2">
    <source>
        <dbReference type="ARBA" id="ARBA00022771"/>
    </source>
</evidence>
<feature type="domain" description="RING-type" evidence="6">
    <location>
        <begin position="272"/>
        <end position="310"/>
    </location>
</feature>
<dbReference type="InterPro" id="IPR017907">
    <property type="entry name" value="Znf_RING_CS"/>
</dbReference>
<dbReference type="EMBL" id="ANJA01001152">
    <property type="protein sequence ID" value="ETO78999.1"/>
    <property type="molecule type" value="Genomic_DNA"/>
</dbReference>
<feature type="region of interest" description="Disordered" evidence="5">
    <location>
        <begin position="342"/>
        <end position="366"/>
    </location>
</feature>
<sequence>MPPVEGDAEDARLEQSEEDQQWGLHVGDVVQIVQGRSKQLTYALYCGRGRAIHVWSPSRRNFRVRVDSLRGLKLSGYKAASCTRELDEFFHDLLNIDPVKPVEVVRRAKTVLHATAASRVSSLSLVLFARYGGDTIFTLFQLLKEAYVLAFDDSIFGISCDEHQESPEANESHLDLPVHPTKPDAEANNQVVARSIKTFFGSVGDLLMSEWLGNSLSDYFQDSRVRSNWYSIHVPSTILAPLFVQYDHQQAIFRVQFARTLAHRLAADRMECAICWMDFTPLKVMLLKCHHYMCDPCLRLLPRRECPWCRGSIRHAQPVSELVKRAALRLLTQSMQLENKSPVPLLEETDLDQEPQNHDDDPADNN</sequence>
<evidence type="ECO:0000313" key="8">
    <source>
        <dbReference type="Proteomes" id="UP000028582"/>
    </source>
</evidence>
<comment type="caution">
    <text evidence="7">The sequence shown here is derived from an EMBL/GenBank/DDBJ whole genome shotgun (WGS) entry which is preliminary data.</text>
</comment>
<dbReference type="Pfam" id="PF14634">
    <property type="entry name" value="zf-RING_5"/>
    <property type="match status" value="1"/>
</dbReference>
<keyword evidence="1" id="KW-0479">Metal-binding</keyword>
<name>A0A081AJD8_PHYNI</name>
<evidence type="ECO:0000256" key="5">
    <source>
        <dbReference type="SAM" id="MobiDB-lite"/>
    </source>
</evidence>
<accession>A0A081AJD8</accession>
<keyword evidence="3" id="KW-0862">Zinc</keyword>
<gene>
    <name evidence="7" type="ORF">F444_06160</name>
</gene>
<evidence type="ECO:0000256" key="4">
    <source>
        <dbReference type="PROSITE-ProRule" id="PRU00175"/>
    </source>
</evidence>
<evidence type="ECO:0000256" key="1">
    <source>
        <dbReference type="ARBA" id="ARBA00022723"/>
    </source>
</evidence>
<protein>
    <recommendedName>
        <fullName evidence="6">RING-type domain-containing protein</fullName>
    </recommendedName>
</protein>
<evidence type="ECO:0000313" key="7">
    <source>
        <dbReference type="EMBL" id="ETO78999.1"/>
    </source>
</evidence>
<dbReference type="SUPFAM" id="SSF57850">
    <property type="entry name" value="RING/U-box"/>
    <property type="match status" value="1"/>
</dbReference>
<proteinExistence type="predicted"/>
<organism evidence="7 8">
    <name type="scientific">Phytophthora nicotianae P1976</name>
    <dbReference type="NCBI Taxonomy" id="1317066"/>
    <lineage>
        <taxon>Eukaryota</taxon>
        <taxon>Sar</taxon>
        <taxon>Stramenopiles</taxon>
        <taxon>Oomycota</taxon>
        <taxon>Peronosporomycetes</taxon>
        <taxon>Peronosporales</taxon>
        <taxon>Peronosporaceae</taxon>
        <taxon>Phytophthora</taxon>
    </lineage>
</organism>
<keyword evidence="2 4" id="KW-0863">Zinc-finger</keyword>
<evidence type="ECO:0000259" key="6">
    <source>
        <dbReference type="PROSITE" id="PS50089"/>
    </source>
</evidence>
<dbReference type="PROSITE" id="PS00518">
    <property type="entry name" value="ZF_RING_1"/>
    <property type="match status" value="1"/>
</dbReference>
<dbReference type="Gene3D" id="3.30.40.10">
    <property type="entry name" value="Zinc/RING finger domain, C3HC4 (zinc finger)"/>
    <property type="match status" value="1"/>
</dbReference>
<reference evidence="7 8" key="1">
    <citation type="submission" date="2013-11" db="EMBL/GenBank/DDBJ databases">
        <title>The Genome Sequence of Phytophthora parasitica P1976.</title>
        <authorList>
            <consortium name="The Broad Institute Genomics Platform"/>
            <person name="Russ C."/>
            <person name="Tyler B."/>
            <person name="Panabieres F."/>
            <person name="Shan W."/>
            <person name="Tripathy S."/>
            <person name="Grunwald N."/>
            <person name="Machado M."/>
            <person name="Johnson C.S."/>
            <person name="Walker B."/>
            <person name="Young S."/>
            <person name="Zeng Q."/>
            <person name="Gargeya S."/>
            <person name="Fitzgerald M."/>
            <person name="Haas B."/>
            <person name="Abouelleil A."/>
            <person name="Allen A.W."/>
            <person name="Alvarado L."/>
            <person name="Arachchi H.M."/>
            <person name="Berlin A.M."/>
            <person name="Chapman S.B."/>
            <person name="Gainer-Dewar J."/>
            <person name="Goldberg J."/>
            <person name="Griggs A."/>
            <person name="Gujja S."/>
            <person name="Hansen M."/>
            <person name="Howarth C."/>
            <person name="Imamovic A."/>
            <person name="Ireland A."/>
            <person name="Larimer J."/>
            <person name="McCowan C."/>
            <person name="Murphy C."/>
            <person name="Pearson M."/>
            <person name="Poon T.W."/>
            <person name="Priest M."/>
            <person name="Roberts A."/>
            <person name="Saif S."/>
            <person name="Shea T."/>
            <person name="Sisk P."/>
            <person name="Sykes S."/>
            <person name="Wortman J."/>
            <person name="Nusbaum C."/>
            <person name="Birren B."/>
        </authorList>
    </citation>
    <scope>NUCLEOTIDE SEQUENCE [LARGE SCALE GENOMIC DNA]</scope>
    <source>
        <strain evidence="7 8">P1976</strain>
    </source>
</reference>
<dbReference type="InterPro" id="IPR013083">
    <property type="entry name" value="Znf_RING/FYVE/PHD"/>
</dbReference>
<dbReference type="Proteomes" id="UP000028582">
    <property type="component" value="Unassembled WGS sequence"/>
</dbReference>
<evidence type="ECO:0000256" key="3">
    <source>
        <dbReference type="ARBA" id="ARBA00022833"/>
    </source>
</evidence>
<dbReference type="OrthoDB" id="123465at2759"/>
<dbReference type="PROSITE" id="PS50089">
    <property type="entry name" value="ZF_RING_2"/>
    <property type="match status" value="1"/>
</dbReference>
<dbReference type="SMART" id="SM00184">
    <property type="entry name" value="RING"/>
    <property type="match status" value="1"/>
</dbReference>
<dbReference type="AlphaFoldDB" id="A0A081AJD8"/>
<dbReference type="InterPro" id="IPR001841">
    <property type="entry name" value="Znf_RING"/>
</dbReference>
<dbReference type="GO" id="GO:0008270">
    <property type="term" value="F:zinc ion binding"/>
    <property type="evidence" value="ECO:0007669"/>
    <property type="project" value="UniProtKB-KW"/>
</dbReference>